<comment type="function">
    <text evidence="18 21">Subunits I and II form the functional core of the enzyme complex. Electrons originating in cytochrome c are transferred via heme a and Cu(A) to the binuclear center formed by heme a3 and Cu(B).</text>
</comment>
<evidence type="ECO:0000313" key="26">
    <source>
        <dbReference type="EMBL" id="MDA0179914.1"/>
    </source>
</evidence>
<comment type="similarity">
    <text evidence="6 20">Belongs to the cytochrome c oxidase subunit 2 family.</text>
</comment>
<evidence type="ECO:0000256" key="14">
    <source>
        <dbReference type="ARBA" id="ARBA00022982"/>
    </source>
</evidence>
<evidence type="ECO:0000256" key="1">
    <source>
        <dbReference type="ARBA" id="ARBA00001913"/>
    </source>
</evidence>
<comment type="cofactor">
    <cofactor evidence="21">
        <name>Cu cation</name>
        <dbReference type="ChEBI" id="CHEBI:23378"/>
    </cofactor>
    <text evidence="21">Binds a copper A center.</text>
</comment>
<comment type="subunit">
    <text evidence="8">Homodimer.</text>
</comment>
<dbReference type="InterPro" id="IPR008972">
    <property type="entry name" value="Cupredoxin"/>
</dbReference>
<evidence type="ECO:0000256" key="4">
    <source>
        <dbReference type="ARBA" id="ARBA00004779"/>
    </source>
</evidence>
<feature type="domain" description="Cytochrome oxidase subunit II transmembrane region profile" evidence="25">
    <location>
        <begin position="26"/>
        <end position="122"/>
    </location>
</feature>
<evidence type="ECO:0000256" key="20">
    <source>
        <dbReference type="RuleBase" id="RU000456"/>
    </source>
</evidence>
<evidence type="ECO:0000256" key="18">
    <source>
        <dbReference type="ARBA" id="ARBA00024688"/>
    </source>
</evidence>
<dbReference type="GO" id="GO:0042773">
    <property type="term" value="P:ATP synthesis coupled electron transport"/>
    <property type="evidence" value="ECO:0007669"/>
    <property type="project" value="TreeGrafter"/>
</dbReference>
<comment type="catalytic activity">
    <reaction evidence="19">
        <text>N2 + 2 Fe(III)-[cytochrome c] + H2O = nitrous oxide + 2 Fe(II)-[cytochrome c] + 2 H(+)</text>
        <dbReference type="Rhea" id="RHEA:43108"/>
        <dbReference type="Rhea" id="RHEA-COMP:10350"/>
        <dbReference type="Rhea" id="RHEA-COMP:14399"/>
        <dbReference type="ChEBI" id="CHEBI:15377"/>
        <dbReference type="ChEBI" id="CHEBI:15378"/>
        <dbReference type="ChEBI" id="CHEBI:17045"/>
        <dbReference type="ChEBI" id="CHEBI:17997"/>
        <dbReference type="ChEBI" id="CHEBI:29033"/>
        <dbReference type="ChEBI" id="CHEBI:29034"/>
        <dbReference type="EC" id="1.7.2.4"/>
    </reaction>
</comment>
<keyword evidence="17 23" id="KW-0472">Membrane</keyword>
<dbReference type="InterPro" id="IPR014222">
    <property type="entry name" value="Cyt_c_oxidase_su2"/>
</dbReference>
<feature type="domain" description="Cytochrome oxidase subunit II copper A binding" evidence="24">
    <location>
        <begin position="151"/>
        <end position="272"/>
    </location>
</feature>
<keyword evidence="13" id="KW-1278">Translocase</keyword>
<dbReference type="Pfam" id="PF00116">
    <property type="entry name" value="COX2"/>
    <property type="match status" value="1"/>
</dbReference>
<evidence type="ECO:0000313" key="27">
    <source>
        <dbReference type="Proteomes" id="UP001147653"/>
    </source>
</evidence>
<dbReference type="NCBIfam" id="TIGR02866">
    <property type="entry name" value="CoxB"/>
    <property type="match status" value="1"/>
</dbReference>
<dbReference type="Gene3D" id="1.10.287.90">
    <property type="match status" value="1"/>
</dbReference>
<keyword evidence="11 20" id="KW-0812">Transmembrane</keyword>
<accession>A0A9X3S6H0</accession>
<evidence type="ECO:0000256" key="9">
    <source>
        <dbReference type="ARBA" id="ARBA00022448"/>
    </source>
</evidence>
<dbReference type="SUPFAM" id="SSF81464">
    <property type="entry name" value="Cytochrome c oxidase subunit II-like, transmembrane region"/>
    <property type="match status" value="1"/>
</dbReference>
<dbReference type="GO" id="GO:0050304">
    <property type="term" value="F:nitrous-oxide reductase activity"/>
    <property type="evidence" value="ECO:0007669"/>
    <property type="project" value="UniProtKB-EC"/>
</dbReference>
<evidence type="ECO:0000256" key="13">
    <source>
        <dbReference type="ARBA" id="ARBA00022967"/>
    </source>
</evidence>
<evidence type="ECO:0000256" key="12">
    <source>
        <dbReference type="ARBA" id="ARBA00022723"/>
    </source>
</evidence>
<evidence type="ECO:0000256" key="11">
    <source>
        <dbReference type="ARBA" id="ARBA00022692"/>
    </source>
</evidence>
<keyword evidence="12 21" id="KW-0479">Metal-binding</keyword>
<dbReference type="AlphaFoldDB" id="A0A9X3S6H0"/>
<evidence type="ECO:0000256" key="8">
    <source>
        <dbReference type="ARBA" id="ARBA00011738"/>
    </source>
</evidence>
<keyword evidence="16 21" id="KW-0186">Copper</keyword>
<dbReference type="PROSITE" id="PS51318">
    <property type="entry name" value="TAT"/>
    <property type="match status" value="1"/>
</dbReference>
<dbReference type="PANTHER" id="PTHR22888">
    <property type="entry name" value="CYTOCHROME C OXIDASE, SUBUNIT II"/>
    <property type="match status" value="1"/>
</dbReference>
<comment type="function">
    <text evidence="2">Nitrous-oxide reductase is part of a bacterial respiratory system which is activated under anaerobic conditions in the presence of nitrate or nitrous oxide.</text>
</comment>
<evidence type="ECO:0000256" key="3">
    <source>
        <dbReference type="ARBA" id="ARBA00004141"/>
    </source>
</evidence>
<dbReference type="InterPro" id="IPR036257">
    <property type="entry name" value="Cyt_c_oxidase_su2_TM_sf"/>
</dbReference>
<comment type="catalytic activity">
    <reaction evidence="21">
        <text>4 Fe(II)-[cytochrome c] + O2 + 8 H(+)(in) = 4 Fe(III)-[cytochrome c] + 2 H2O + 4 H(+)(out)</text>
        <dbReference type="Rhea" id="RHEA:11436"/>
        <dbReference type="Rhea" id="RHEA-COMP:10350"/>
        <dbReference type="Rhea" id="RHEA-COMP:14399"/>
        <dbReference type="ChEBI" id="CHEBI:15377"/>
        <dbReference type="ChEBI" id="CHEBI:15378"/>
        <dbReference type="ChEBI" id="CHEBI:15379"/>
        <dbReference type="ChEBI" id="CHEBI:29033"/>
        <dbReference type="ChEBI" id="CHEBI:29034"/>
        <dbReference type="EC" id="7.1.1.9"/>
    </reaction>
</comment>
<evidence type="ECO:0000259" key="25">
    <source>
        <dbReference type="PROSITE" id="PS50999"/>
    </source>
</evidence>
<name>A0A9X3S6H0_9ACTN</name>
<evidence type="ECO:0000256" key="22">
    <source>
        <dbReference type="SAM" id="MobiDB-lite"/>
    </source>
</evidence>
<dbReference type="Pfam" id="PF02790">
    <property type="entry name" value="COX2_TM"/>
    <property type="match status" value="1"/>
</dbReference>
<proteinExistence type="inferred from homology"/>
<keyword evidence="14 20" id="KW-0249">Electron transport</keyword>
<protein>
    <recommendedName>
        <fullName evidence="21">Cytochrome c oxidase subunit 2</fullName>
        <ecNumber evidence="21">7.1.1.9</ecNumber>
    </recommendedName>
</protein>
<dbReference type="Proteomes" id="UP001147653">
    <property type="component" value="Unassembled WGS sequence"/>
</dbReference>
<evidence type="ECO:0000259" key="24">
    <source>
        <dbReference type="PROSITE" id="PS50857"/>
    </source>
</evidence>
<dbReference type="InterPro" id="IPR002429">
    <property type="entry name" value="CcO_II-like_C"/>
</dbReference>
<keyword evidence="27" id="KW-1185">Reference proteome</keyword>
<sequence>MSEGRNRRRLLLALPLALVAALLAAPAARAGLLFPESGGSPNADSIHTLYVMVFILALFIFVGVEGALLWALFRFKAKKGATAAQIHGNTKLEVGWTVGAFLILIFITAFTFIQLPSIKNPKPSLIDADGNQVSQVEGAQFAATNQSVPKGDTMTIEVNGQQYVWRYLYPGQDQLLTYTDMVVPVGMTVLLDITADDVVHSWWIPKLGGKMDAVPGYTNKLWFRIPPDAIPEGQKQVVYTGQCAELCGRNHANMYGRVIGMKMEDYKAWYAEKVQQVKTAETDVSEQQKELTEQQSQGDGE</sequence>
<comment type="caution">
    <text evidence="26">The sequence shown here is derived from an EMBL/GenBank/DDBJ whole genome shotgun (WGS) entry which is preliminary data.</text>
</comment>
<comment type="pathway">
    <text evidence="4">Nitrogen metabolism; nitrate reduction (denitrification); dinitrogen from nitrate: step 4/4.</text>
</comment>
<dbReference type="EMBL" id="JAPDDP010000008">
    <property type="protein sequence ID" value="MDA0179914.1"/>
    <property type="molecule type" value="Genomic_DNA"/>
</dbReference>
<feature type="transmembrane region" description="Helical" evidence="23">
    <location>
        <begin position="49"/>
        <end position="73"/>
    </location>
</feature>
<dbReference type="PROSITE" id="PS50857">
    <property type="entry name" value="COX2_CUA"/>
    <property type="match status" value="1"/>
</dbReference>
<organism evidence="26 27">
    <name type="scientific">Solirubrobacter phytolaccae</name>
    <dbReference type="NCBI Taxonomy" id="1404360"/>
    <lineage>
        <taxon>Bacteria</taxon>
        <taxon>Bacillati</taxon>
        <taxon>Actinomycetota</taxon>
        <taxon>Thermoleophilia</taxon>
        <taxon>Solirubrobacterales</taxon>
        <taxon>Solirubrobacteraceae</taxon>
        <taxon>Solirubrobacter</taxon>
    </lineage>
</organism>
<evidence type="ECO:0000256" key="19">
    <source>
        <dbReference type="ARBA" id="ARBA00049555"/>
    </source>
</evidence>
<keyword evidence="10 20" id="KW-0679">Respiratory chain</keyword>
<dbReference type="PANTHER" id="PTHR22888:SF9">
    <property type="entry name" value="CYTOCHROME C OXIDASE SUBUNIT 2"/>
    <property type="match status" value="1"/>
</dbReference>
<evidence type="ECO:0000256" key="21">
    <source>
        <dbReference type="RuleBase" id="RU004024"/>
    </source>
</evidence>
<evidence type="ECO:0000256" key="10">
    <source>
        <dbReference type="ARBA" id="ARBA00022660"/>
    </source>
</evidence>
<dbReference type="PROSITE" id="PS50999">
    <property type="entry name" value="COX2_TM"/>
    <property type="match status" value="1"/>
</dbReference>
<evidence type="ECO:0000256" key="2">
    <source>
        <dbReference type="ARBA" id="ARBA00003034"/>
    </source>
</evidence>
<comment type="cofactor">
    <cofactor evidence="1">
        <name>Ca(2+)</name>
        <dbReference type="ChEBI" id="CHEBI:29108"/>
    </cofactor>
</comment>
<feature type="region of interest" description="Disordered" evidence="22">
    <location>
        <begin position="281"/>
        <end position="301"/>
    </location>
</feature>
<evidence type="ECO:0000256" key="16">
    <source>
        <dbReference type="ARBA" id="ARBA00023008"/>
    </source>
</evidence>
<dbReference type="InterPro" id="IPR006311">
    <property type="entry name" value="TAT_signal"/>
</dbReference>
<evidence type="ECO:0000256" key="17">
    <source>
        <dbReference type="ARBA" id="ARBA00023136"/>
    </source>
</evidence>
<dbReference type="GO" id="GO:0005886">
    <property type="term" value="C:plasma membrane"/>
    <property type="evidence" value="ECO:0007669"/>
    <property type="project" value="UniProtKB-SubCell"/>
</dbReference>
<dbReference type="GO" id="GO:0004129">
    <property type="term" value="F:cytochrome-c oxidase activity"/>
    <property type="evidence" value="ECO:0007669"/>
    <property type="project" value="UniProtKB-EC"/>
</dbReference>
<reference evidence="26" key="1">
    <citation type="submission" date="2022-10" db="EMBL/GenBank/DDBJ databases">
        <title>The WGS of Solirubrobacter phytolaccae KCTC 29190.</title>
        <authorList>
            <person name="Jiang Z."/>
        </authorList>
    </citation>
    <scope>NUCLEOTIDE SEQUENCE</scope>
    <source>
        <strain evidence="26">KCTC 29190</strain>
    </source>
</reference>
<dbReference type="GO" id="GO:0005507">
    <property type="term" value="F:copper ion binding"/>
    <property type="evidence" value="ECO:0007669"/>
    <property type="project" value="InterPro"/>
</dbReference>
<comment type="subcellular location">
    <subcellularLocation>
        <location evidence="20">Cell membrane</location>
        <topology evidence="20">Multi-pass membrane protein</topology>
    </subcellularLocation>
    <subcellularLocation>
        <location evidence="3">Membrane</location>
        <topology evidence="3">Multi-pass membrane protein</topology>
    </subcellularLocation>
</comment>
<dbReference type="Gene3D" id="2.60.40.420">
    <property type="entry name" value="Cupredoxins - blue copper proteins"/>
    <property type="match status" value="1"/>
</dbReference>
<evidence type="ECO:0000256" key="15">
    <source>
        <dbReference type="ARBA" id="ARBA00022989"/>
    </source>
</evidence>
<dbReference type="InterPro" id="IPR045187">
    <property type="entry name" value="CcO_II"/>
</dbReference>
<evidence type="ECO:0000256" key="6">
    <source>
        <dbReference type="ARBA" id="ARBA00007866"/>
    </source>
</evidence>
<gene>
    <name evidence="26" type="primary">coxB</name>
    <name evidence="26" type="ORF">OJ997_06375</name>
</gene>
<comment type="similarity">
    <text evidence="5">In the C-terminal section; belongs to the cytochrome c oxidase subunit 2 family.</text>
</comment>
<dbReference type="SUPFAM" id="SSF49503">
    <property type="entry name" value="Cupredoxins"/>
    <property type="match status" value="1"/>
</dbReference>
<evidence type="ECO:0000256" key="7">
    <source>
        <dbReference type="ARBA" id="ARBA00010372"/>
    </source>
</evidence>
<evidence type="ECO:0000256" key="5">
    <source>
        <dbReference type="ARBA" id="ARBA00006790"/>
    </source>
</evidence>
<feature type="transmembrane region" description="Helical" evidence="23">
    <location>
        <begin position="94"/>
        <end position="115"/>
    </location>
</feature>
<evidence type="ECO:0000256" key="23">
    <source>
        <dbReference type="SAM" id="Phobius"/>
    </source>
</evidence>
<dbReference type="EC" id="7.1.1.9" evidence="21"/>
<comment type="similarity">
    <text evidence="7">Belongs to the NosZ family.</text>
</comment>
<dbReference type="InterPro" id="IPR011759">
    <property type="entry name" value="Cyt_c_oxidase_su2_TM_dom"/>
</dbReference>
<keyword evidence="15 23" id="KW-1133">Transmembrane helix</keyword>
<keyword evidence="9 20" id="KW-0813">Transport</keyword>